<evidence type="ECO:0008006" key="9">
    <source>
        <dbReference type="Google" id="ProtNLM"/>
    </source>
</evidence>
<dbReference type="GO" id="GO:0005730">
    <property type="term" value="C:nucleolus"/>
    <property type="evidence" value="ECO:0007669"/>
    <property type="project" value="UniProtKB-SubCell"/>
</dbReference>
<dbReference type="GO" id="GO:0006351">
    <property type="term" value="P:DNA-templated transcription"/>
    <property type="evidence" value="ECO:0007669"/>
    <property type="project" value="InterPro"/>
</dbReference>
<evidence type="ECO:0000313" key="8">
    <source>
        <dbReference type="Proteomes" id="UP000193922"/>
    </source>
</evidence>
<keyword evidence="8" id="KW-1185">Reference proteome</keyword>
<evidence type="ECO:0000256" key="4">
    <source>
        <dbReference type="ARBA" id="ARBA00023163"/>
    </source>
</evidence>
<dbReference type="InterPro" id="IPR009668">
    <property type="entry name" value="RNA_pol-assoc_fac_A49-like"/>
</dbReference>
<dbReference type="PANTHER" id="PTHR14440">
    <property type="entry name" value="DNA-DIRECTED RNA POLYMERASE I SUBUNIT RPA49"/>
    <property type="match status" value="1"/>
</dbReference>
<dbReference type="STRING" id="61395.A0A1Y1WK94"/>
<feature type="region of interest" description="Disordered" evidence="6">
    <location>
        <begin position="1"/>
        <end position="21"/>
    </location>
</feature>
<organism evidence="7 8">
    <name type="scientific">Linderina pennispora</name>
    <dbReference type="NCBI Taxonomy" id="61395"/>
    <lineage>
        <taxon>Eukaryota</taxon>
        <taxon>Fungi</taxon>
        <taxon>Fungi incertae sedis</taxon>
        <taxon>Zoopagomycota</taxon>
        <taxon>Kickxellomycotina</taxon>
        <taxon>Kickxellomycetes</taxon>
        <taxon>Kickxellales</taxon>
        <taxon>Kickxellaceae</taxon>
        <taxon>Linderina</taxon>
    </lineage>
</organism>
<proteinExistence type="inferred from homology"/>
<keyword evidence="3" id="KW-0240">DNA-directed RNA polymerase</keyword>
<evidence type="ECO:0000256" key="2">
    <source>
        <dbReference type="ARBA" id="ARBA00009430"/>
    </source>
</evidence>
<feature type="compositionally biased region" description="Polar residues" evidence="6">
    <location>
        <begin position="194"/>
        <end position="207"/>
    </location>
</feature>
<dbReference type="GO" id="GO:0003677">
    <property type="term" value="F:DNA binding"/>
    <property type="evidence" value="ECO:0007669"/>
    <property type="project" value="InterPro"/>
</dbReference>
<feature type="region of interest" description="Disordered" evidence="6">
    <location>
        <begin position="183"/>
        <end position="207"/>
    </location>
</feature>
<keyword evidence="4" id="KW-0804">Transcription</keyword>
<evidence type="ECO:0000256" key="3">
    <source>
        <dbReference type="ARBA" id="ARBA00022478"/>
    </source>
</evidence>
<dbReference type="AlphaFoldDB" id="A0A1Y1WK94"/>
<comment type="subcellular location">
    <subcellularLocation>
        <location evidence="1">Nucleus</location>
        <location evidence="1">Nucleolus</location>
    </subcellularLocation>
</comment>
<feature type="compositionally biased region" description="Basic and acidic residues" evidence="6">
    <location>
        <begin position="447"/>
        <end position="456"/>
    </location>
</feature>
<name>A0A1Y1WK94_9FUNG</name>
<feature type="compositionally biased region" description="Basic and acidic residues" evidence="6">
    <location>
        <begin position="1"/>
        <end position="12"/>
    </location>
</feature>
<evidence type="ECO:0000256" key="1">
    <source>
        <dbReference type="ARBA" id="ARBA00004604"/>
    </source>
</evidence>
<evidence type="ECO:0000256" key="5">
    <source>
        <dbReference type="ARBA" id="ARBA00023242"/>
    </source>
</evidence>
<dbReference type="Proteomes" id="UP000193922">
    <property type="component" value="Unassembled WGS sequence"/>
</dbReference>
<dbReference type="Pfam" id="PF06870">
    <property type="entry name" value="RNA_pol_I_A49"/>
    <property type="match status" value="1"/>
</dbReference>
<dbReference type="EMBL" id="MCFD01000001">
    <property type="protein sequence ID" value="ORX73957.1"/>
    <property type="molecule type" value="Genomic_DNA"/>
</dbReference>
<sequence>MANKRKSSELEAKGGSSATVKVDNSRADIQPVLATFSAVAPPVASTFTTFKSGDKDQNQECLVVSEGDKVEYVGQSSEDGSALFKGCKYMVGVYDKATNTVTFRRAPLVRINTVVKSLKSSRGVKEHDISNRILEARNELGEKFGNKKRKAQIRAEERNKINMDQIQGSAGIISTSIEARTTSMPTSKDLADEANQNRPLPNYDSTTTVPADVYDMEDVLSKAEASHINVSSFVKAKSPDDYKRFIPVQSTFVSAKVDKILDSGKPNLALLRRALFLAYLMKRRRAAMPAAKQMRCAPEIADVIFEKFAECVAGALNPDGSPVYKKTPGMDNKLICYIAILMLSLNEWIMYPSAMAADLGMPTKNVYIGHWVRRFTRICSAAAAAAAEQREYLSCIHKTRPGAEKYLESVGCKLEAASKEEIARFSSSKRAAGAPKKAVLKAPVSFPKEKSGPSRR</sequence>
<dbReference type="RefSeq" id="XP_040747168.1">
    <property type="nucleotide sequence ID" value="XM_040885215.1"/>
</dbReference>
<comment type="caution">
    <text evidence="7">The sequence shown here is derived from an EMBL/GenBank/DDBJ whole genome shotgun (WGS) entry which is preliminary data.</text>
</comment>
<reference evidence="7 8" key="1">
    <citation type="submission" date="2016-07" db="EMBL/GenBank/DDBJ databases">
        <title>Pervasive Adenine N6-methylation of Active Genes in Fungi.</title>
        <authorList>
            <consortium name="DOE Joint Genome Institute"/>
            <person name="Mondo S.J."/>
            <person name="Dannebaum R.O."/>
            <person name="Kuo R.C."/>
            <person name="Labutti K."/>
            <person name="Haridas S."/>
            <person name="Kuo A."/>
            <person name="Salamov A."/>
            <person name="Ahrendt S.R."/>
            <person name="Lipzen A."/>
            <person name="Sullivan W."/>
            <person name="Andreopoulos W.B."/>
            <person name="Clum A."/>
            <person name="Lindquist E."/>
            <person name="Daum C."/>
            <person name="Ramamoorthy G.K."/>
            <person name="Gryganskyi A."/>
            <person name="Culley D."/>
            <person name="Magnuson J.K."/>
            <person name="James T.Y."/>
            <person name="O'Malley M.A."/>
            <person name="Stajich J.E."/>
            <person name="Spatafora J.W."/>
            <person name="Visel A."/>
            <person name="Grigoriev I.V."/>
        </authorList>
    </citation>
    <scope>NUCLEOTIDE SEQUENCE [LARGE SCALE GENOMIC DNA]</scope>
    <source>
        <strain evidence="7 8">ATCC 12442</strain>
    </source>
</reference>
<gene>
    <name evidence="7" type="ORF">DL89DRAFT_253862</name>
</gene>
<dbReference type="GO" id="GO:0000428">
    <property type="term" value="C:DNA-directed RNA polymerase complex"/>
    <property type="evidence" value="ECO:0007669"/>
    <property type="project" value="UniProtKB-KW"/>
</dbReference>
<comment type="similarity">
    <text evidence="2">Belongs to the eukaryotic RPA49/POLR1E RNA polymerase subunit family.</text>
</comment>
<dbReference type="OrthoDB" id="532500at2759"/>
<protein>
    <recommendedName>
        <fullName evidence="9">RNA polymerase I associated factor, A49-like protein</fullName>
    </recommendedName>
</protein>
<keyword evidence="5" id="KW-0539">Nucleus</keyword>
<accession>A0A1Y1WK94</accession>
<evidence type="ECO:0000313" key="7">
    <source>
        <dbReference type="EMBL" id="ORX73957.1"/>
    </source>
</evidence>
<feature type="region of interest" description="Disordered" evidence="6">
    <location>
        <begin position="428"/>
        <end position="456"/>
    </location>
</feature>
<evidence type="ECO:0000256" key="6">
    <source>
        <dbReference type="SAM" id="MobiDB-lite"/>
    </source>
</evidence>
<dbReference type="GeneID" id="63801863"/>